<sequence length="82" mass="9325">MSKDINKLSTDELYRLIGKNVAKYRTKANMSQLELSLEMGNKSSSLVSAAELYANKRKFNIAQLHKIAKILNIDICEFFKGK</sequence>
<feature type="domain" description="HTH cro/C1-type" evidence="1">
    <location>
        <begin position="21"/>
        <end position="78"/>
    </location>
</feature>
<protein>
    <submittedName>
        <fullName evidence="2">Transcriptional regulator, XRE family</fullName>
    </submittedName>
    <submittedName>
        <fullName evidence="3">XRE family transcriptional regulator</fullName>
    </submittedName>
</protein>
<dbReference type="Proteomes" id="UP000262029">
    <property type="component" value="Chromosome"/>
</dbReference>
<reference evidence="2 4" key="2">
    <citation type="submission" date="2018-08" db="EMBL/GenBank/DDBJ databases">
        <title>Complete genome of the Arcobacter skirrowii type strain LMG 6621.</title>
        <authorList>
            <person name="Miller W.G."/>
            <person name="Yee E."/>
            <person name="Bono J.L."/>
        </authorList>
    </citation>
    <scope>NUCLEOTIDE SEQUENCE [LARGE SCALE GENOMIC DNA]</scope>
    <source>
        <strain evidence="2 4">CCUG 10374</strain>
    </source>
</reference>
<organism evidence="2 4">
    <name type="scientific">Aliarcobacter skirrowii CCUG 10374</name>
    <dbReference type="NCBI Taxonomy" id="1032239"/>
    <lineage>
        <taxon>Bacteria</taxon>
        <taxon>Pseudomonadati</taxon>
        <taxon>Campylobacterota</taxon>
        <taxon>Epsilonproteobacteria</taxon>
        <taxon>Campylobacterales</taxon>
        <taxon>Arcobacteraceae</taxon>
        <taxon>Aliarcobacter</taxon>
    </lineage>
</organism>
<dbReference type="SUPFAM" id="SSF47413">
    <property type="entry name" value="lambda repressor-like DNA-binding domains"/>
    <property type="match status" value="1"/>
</dbReference>
<dbReference type="InterPro" id="IPR010982">
    <property type="entry name" value="Lambda_DNA-bd_dom_sf"/>
</dbReference>
<gene>
    <name evidence="2" type="ORF">ASKIR_0770</name>
    <name evidence="3" type="ORF">CP959_09820</name>
</gene>
<evidence type="ECO:0000313" key="4">
    <source>
        <dbReference type="Proteomes" id="UP000262029"/>
    </source>
</evidence>
<dbReference type="InterPro" id="IPR001387">
    <property type="entry name" value="Cro/C1-type_HTH"/>
</dbReference>
<dbReference type="Proteomes" id="UP000290580">
    <property type="component" value="Unassembled WGS sequence"/>
</dbReference>
<evidence type="ECO:0000313" key="2">
    <source>
        <dbReference type="EMBL" id="AXX84593.1"/>
    </source>
</evidence>
<accession>A0AAD0SL19</accession>
<evidence type="ECO:0000313" key="3">
    <source>
        <dbReference type="EMBL" id="RXI24722.1"/>
    </source>
</evidence>
<name>A0AAD0SL19_9BACT</name>
<dbReference type="RefSeq" id="WP_083205860.1">
    <property type="nucleotide sequence ID" value="NZ_CP032099.1"/>
</dbReference>
<dbReference type="Pfam" id="PF01381">
    <property type="entry name" value="HTH_3"/>
    <property type="match status" value="1"/>
</dbReference>
<dbReference type="PROSITE" id="PS50943">
    <property type="entry name" value="HTH_CROC1"/>
    <property type="match status" value="1"/>
</dbReference>
<dbReference type="AlphaFoldDB" id="A0AAD0SL19"/>
<dbReference type="EMBL" id="NXIC01000009">
    <property type="protein sequence ID" value="RXI24722.1"/>
    <property type="molecule type" value="Genomic_DNA"/>
</dbReference>
<proteinExistence type="predicted"/>
<dbReference type="GO" id="GO:0003677">
    <property type="term" value="F:DNA binding"/>
    <property type="evidence" value="ECO:0007669"/>
    <property type="project" value="InterPro"/>
</dbReference>
<keyword evidence="5" id="KW-1185">Reference proteome</keyword>
<dbReference type="Gene3D" id="1.10.260.40">
    <property type="entry name" value="lambda repressor-like DNA-binding domains"/>
    <property type="match status" value="1"/>
</dbReference>
<dbReference type="EMBL" id="CP032099">
    <property type="protein sequence ID" value="AXX84593.1"/>
    <property type="molecule type" value="Genomic_DNA"/>
</dbReference>
<dbReference type="GeneID" id="61750522"/>
<reference evidence="3 5" key="1">
    <citation type="submission" date="2017-09" db="EMBL/GenBank/DDBJ databases">
        <title>Genomics of the genus Arcobacter.</title>
        <authorList>
            <person name="Perez-Cataluna A."/>
            <person name="Figueras M.J."/>
            <person name="Salas-Masso N."/>
        </authorList>
    </citation>
    <scope>NUCLEOTIDE SEQUENCE [LARGE SCALE GENOMIC DNA]</scope>
    <source>
        <strain evidence="3 5">LMG 6621</strain>
    </source>
</reference>
<evidence type="ECO:0000313" key="5">
    <source>
        <dbReference type="Proteomes" id="UP000290580"/>
    </source>
</evidence>
<evidence type="ECO:0000259" key="1">
    <source>
        <dbReference type="PROSITE" id="PS50943"/>
    </source>
</evidence>